<protein>
    <submittedName>
        <fullName evidence="7">ATP-binding cassette sub- D member 4</fullName>
    </submittedName>
</protein>
<evidence type="ECO:0000256" key="1">
    <source>
        <dbReference type="ARBA" id="ARBA00022448"/>
    </source>
</evidence>
<dbReference type="Pfam" id="PF06472">
    <property type="entry name" value="ABC_membrane_2"/>
    <property type="match status" value="1"/>
</dbReference>
<dbReference type="InterPro" id="IPR036640">
    <property type="entry name" value="ABC1_TM_sf"/>
</dbReference>
<reference evidence="7 8" key="1">
    <citation type="submission" date="2021-07" db="EMBL/GenBank/DDBJ databases">
        <authorList>
            <person name="Palmer J.M."/>
        </authorList>
    </citation>
    <scope>NUCLEOTIDE SEQUENCE [LARGE SCALE GENOMIC DNA]</scope>
    <source>
        <strain evidence="7 8">AT_MEX2019</strain>
        <tissue evidence="7">Muscle</tissue>
    </source>
</reference>
<dbReference type="SUPFAM" id="SSF90123">
    <property type="entry name" value="ABC transporter transmembrane region"/>
    <property type="match status" value="1"/>
</dbReference>
<keyword evidence="8" id="KW-1185">Reference proteome</keyword>
<feature type="domain" description="ABC transmembrane type-1" evidence="6">
    <location>
        <begin position="1"/>
        <end position="82"/>
    </location>
</feature>
<keyword evidence="1" id="KW-0813">Transport</keyword>
<feature type="non-terminal residue" evidence="7">
    <location>
        <position position="153"/>
    </location>
</feature>
<keyword evidence="4 5" id="KW-0472">Membrane</keyword>
<dbReference type="InterPro" id="IPR011527">
    <property type="entry name" value="ABC1_TM_dom"/>
</dbReference>
<dbReference type="PANTHER" id="PTHR11384:SF59">
    <property type="entry name" value="LYSOSOMAL COBALAMIN TRANSPORTER ABCD4"/>
    <property type="match status" value="1"/>
</dbReference>
<evidence type="ECO:0000256" key="4">
    <source>
        <dbReference type="ARBA" id="ARBA00023136"/>
    </source>
</evidence>
<evidence type="ECO:0000313" key="8">
    <source>
        <dbReference type="Proteomes" id="UP001345963"/>
    </source>
</evidence>
<dbReference type="GO" id="GO:0005524">
    <property type="term" value="F:ATP binding"/>
    <property type="evidence" value="ECO:0007669"/>
    <property type="project" value="UniProtKB-KW"/>
</dbReference>
<dbReference type="EMBL" id="JAHUTI010075028">
    <property type="protein sequence ID" value="MED6256443.1"/>
    <property type="molecule type" value="Genomic_DNA"/>
</dbReference>
<feature type="transmembrane region" description="Helical" evidence="5">
    <location>
        <begin position="48"/>
        <end position="71"/>
    </location>
</feature>
<keyword evidence="3 5" id="KW-1133">Transmembrane helix</keyword>
<evidence type="ECO:0000259" key="6">
    <source>
        <dbReference type="Pfam" id="PF06472"/>
    </source>
</evidence>
<accession>A0ABU7C0U4</accession>
<keyword evidence="2 5" id="KW-0812">Transmembrane</keyword>
<dbReference type="InterPro" id="IPR050835">
    <property type="entry name" value="ABC_transporter_sub-D"/>
</dbReference>
<dbReference type="PANTHER" id="PTHR11384">
    <property type="entry name" value="ATP-BINDING CASSETTE, SUB-FAMILY D MEMBER"/>
    <property type="match status" value="1"/>
</dbReference>
<evidence type="ECO:0000313" key="7">
    <source>
        <dbReference type="EMBL" id="MED6256443.1"/>
    </source>
</evidence>
<feature type="non-terminal residue" evidence="7">
    <location>
        <position position="1"/>
    </location>
</feature>
<keyword evidence="7" id="KW-0067">ATP-binding</keyword>
<feature type="transmembrane region" description="Helical" evidence="5">
    <location>
        <begin position="109"/>
        <end position="135"/>
    </location>
</feature>
<proteinExistence type="predicted"/>
<dbReference type="Proteomes" id="UP001345963">
    <property type="component" value="Unassembled WGS sequence"/>
</dbReference>
<organism evidence="7 8">
    <name type="scientific">Ataeniobius toweri</name>
    <dbReference type="NCBI Taxonomy" id="208326"/>
    <lineage>
        <taxon>Eukaryota</taxon>
        <taxon>Metazoa</taxon>
        <taxon>Chordata</taxon>
        <taxon>Craniata</taxon>
        <taxon>Vertebrata</taxon>
        <taxon>Euteleostomi</taxon>
        <taxon>Actinopterygii</taxon>
        <taxon>Neopterygii</taxon>
        <taxon>Teleostei</taxon>
        <taxon>Neoteleostei</taxon>
        <taxon>Acanthomorphata</taxon>
        <taxon>Ovalentaria</taxon>
        <taxon>Atherinomorphae</taxon>
        <taxon>Cyprinodontiformes</taxon>
        <taxon>Goodeidae</taxon>
        <taxon>Ataeniobius</taxon>
    </lineage>
</organism>
<name>A0ABU7C0U4_9TELE</name>
<evidence type="ECO:0000256" key="2">
    <source>
        <dbReference type="ARBA" id="ARBA00022692"/>
    </source>
</evidence>
<gene>
    <name evidence="7" type="primary">ABCD4_3</name>
    <name evidence="7" type="ORF">ATANTOWER_026244</name>
</gene>
<keyword evidence="7" id="KW-0547">Nucleotide-binding</keyword>
<sequence>DQRISQDVERLCKQMSTMASRLIVSPFTISYYTYQCFQSTGWIGPMSIFGYFVVGTIANKILMGPIVSTLFEQEKLEGDFRAGKVEHMRTDRRLQALLQTQKNLINKELWLYIGVNTFDYLGGFLSYIIIAIPIFTGIYDGLSPGELSALISK</sequence>
<comment type="caution">
    <text evidence="7">The sequence shown here is derived from an EMBL/GenBank/DDBJ whole genome shotgun (WGS) entry which is preliminary data.</text>
</comment>
<evidence type="ECO:0000256" key="3">
    <source>
        <dbReference type="ARBA" id="ARBA00022989"/>
    </source>
</evidence>
<evidence type="ECO:0000256" key="5">
    <source>
        <dbReference type="SAM" id="Phobius"/>
    </source>
</evidence>